<dbReference type="SUPFAM" id="SSF53098">
    <property type="entry name" value="Ribonuclease H-like"/>
    <property type="match status" value="1"/>
</dbReference>
<dbReference type="eggNOG" id="ENOG502QRH7">
    <property type="taxonomic scope" value="Eukaryota"/>
</dbReference>
<dbReference type="EMBL" id="DS469849">
    <property type="protein sequence ID" value="EDO32113.1"/>
    <property type="molecule type" value="Genomic_DNA"/>
</dbReference>
<dbReference type="PANTHER" id="PTHR33194">
    <property type="entry name" value="ZINC KNUCKLE DOMAINCONTAINING PROTEIN"/>
    <property type="match status" value="1"/>
</dbReference>
<feature type="compositionally biased region" description="Polar residues" evidence="1">
    <location>
        <begin position="721"/>
        <end position="741"/>
    </location>
</feature>
<dbReference type="InterPro" id="IPR005162">
    <property type="entry name" value="Retrotrans_gag_dom"/>
</dbReference>
<evidence type="ECO:0000313" key="3">
    <source>
        <dbReference type="EMBL" id="EDO32113.1"/>
    </source>
</evidence>
<evidence type="ECO:0000256" key="1">
    <source>
        <dbReference type="SAM" id="MobiDB-lite"/>
    </source>
</evidence>
<dbReference type="Pfam" id="PF03732">
    <property type="entry name" value="Retrotrans_gag"/>
    <property type="match status" value="1"/>
</dbReference>
<dbReference type="Gene3D" id="3.30.420.10">
    <property type="entry name" value="Ribonuclease H-like superfamily/Ribonuclease H"/>
    <property type="match status" value="1"/>
</dbReference>
<dbReference type="PANTHER" id="PTHR33194:SF4">
    <property type="entry name" value="CCHC-TYPE DOMAIN-CONTAINING PROTEIN"/>
    <property type="match status" value="1"/>
</dbReference>
<feature type="region of interest" description="Disordered" evidence="1">
    <location>
        <begin position="714"/>
        <end position="750"/>
    </location>
</feature>
<sequence>MGQSEVLNNSDSPPPVGISARELPSDLVGESNECVAFADGNAGLALLETQAVRPLSDLIRVVGASGQDVPFIGYISVEFYFPVKEIGTNETFETLALVAELSDGTRKIVPTKRKDFDTWMSVNRSLKQFAKVFGEETDGGMTIKSASRHSIKVGPQETVCIWGIAPSMPGCNVKVLIETGAGRSNSMGLSATPSLISLPGKGTKCRVPVELTNNSTQPITIPRKAAIASAQVVQGVVAHRSVGDHGSTSKGGTGATTVIEVDLSDTPLSPAQKAWVQSLINKMSHTFAMHDKDFGRTDAKEDPVIQKVMHAVKTNKQPTQTTSREEKAAVQRIWKEKDRLVIRSEVLYRRRIVEEGESWCCLRRKEGLHSRVFIMIVGIWGGTGHWTWSLDPPRDPMVPIIATAPMELISIDFMSLEKGKDGYEHVLVATDSFTKYTWAFPTRNHEGIDALLSSFVEYSFEDQDTSADVCGKRAQHFAPKNTYDENFQPSFKHTSGNASVWFNGHPGAALNTWDAALTQLRNHFDSGARQWLLRQQLDQRVKGKFEPLAQYTADIRRLCQRLKLPKSEWLHQFVCGLRGPLKEYVLLQSPADFETADTQARLRDVVSGPPNDLATVSDELSKRVINGVTGALAKTIPSSNPSKIAAYEPTSDPSRRPTGLERITLPGMTLGKSSNRNYAESSANRIPLTKFTIVIPICSQCNTRGHTAYSCRARDSRIPNPRNQNPNYCPSFQRPQWQSSGPPRRHNQGN</sequence>
<reference evidence="3 4" key="1">
    <citation type="journal article" date="2007" name="Science">
        <title>Sea anemone genome reveals ancestral eumetazoan gene repertoire and genomic organization.</title>
        <authorList>
            <person name="Putnam N.H."/>
            <person name="Srivastava M."/>
            <person name="Hellsten U."/>
            <person name="Dirks B."/>
            <person name="Chapman J."/>
            <person name="Salamov A."/>
            <person name="Terry A."/>
            <person name="Shapiro H."/>
            <person name="Lindquist E."/>
            <person name="Kapitonov V.V."/>
            <person name="Jurka J."/>
            <person name="Genikhovich G."/>
            <person name="Grigoriev I.V."/>
            <person name="Lucas S.M."/>
            <person name="Steele R.E."/>
            <person name="Finnerty J.R."/>
            <person name="Technau U."/>
            <person name="Martindale M.Q."/>
            <person name="Rokhsar D.S."/>
        </authorList>
    </citation>
    <scope>NUCLEOTIDE SEQUENCE [LARGE SCALE GENOMIC DNA]</scope>
    <source>
        <strain evidence="4">CH2 X CH6</strain>
    </source>
</reference>
<dbReference type="AlphaFoldDB" id="A7SW05"/>
<dbReference type="GO" id="GO:0003676">
    <property type="term" value="F:nucleic acid binding"/>
    <property type="evidence" value="ECO:0007669"/>
    <property type="project" value="InterPro"/>
</dbReference>
<evidence type="ECO:0000313" key="4">
    <source>
        <dbReference type="Proteomes" id="UP000001593"/>
    </source>
</evidence>
<accession>A7SW05</accession>
<evidence type="ECO:0000259" key="2">
    <source>
        <dbReference type="Pfam" id="PF03732"/>
    </source>
</evidence>
<feature type="domain" description="Retrotransposon gag" evidence="2">
    <location>
        <begin position="493"/>
        <end position="578"/>
    </location>
</feature>
<protein>
    <recommendedName>
        <fullName evidence="2">Retrotransposon gag domain-containing protein</fullName>
    </recommendedName>
</protein>
<organism evidence="3 4">
    <name type="scientific">Nematostella vectensis</name>
    <name type="common">Starlet sea anemone</name>
    <dbReference type="NCBI Taxonomy" id="45351"/>
    <lineage>
        <taxon>Eukaryota</taxon>
        <taxon>Metazoa</taxon>
        <taxon>Cnidaria</taxon>
        <taxon>Anthozoa</taxon>
        <taxon>Hexacorallia</taxon>
        <taxon>Actiniaria</taxon>
        <taxon>Edwardsiidae</taxon>
        <taxon>Nematostella</taxon>
    </lineage>
</organism>
<name>A7SW05_NEMVE</name>
<dbReference type="InterPro" id="IPR036397">
    <property type="entry name" value="RNaseH_sf"/>
</dbReference>
<proteinExistence type="predicted"/>
<dbReference type="HOGENOM" id="CLU_371015_0_0_1"/>
<dbReference type="Proteomes" id="UP000001593">
    <property type="component" value="Unassembled WGS sequence"/>
</dbReference>
<dbReference type="InParanoid" id="A7SW05"/>
<dbReference type="InterPro" id="IPR012337">
    <property type="entry name" value="RNaseH-like_sf"/>
</dbReference>
<gene>
    <name evidence="3" type="ORF">NEMVEDRAFT_v1g218348</name>
</gene>
<keyword evidence="4" id="KW-1185">Reference proteome</keyword>
<feature type="region of interest" description="Disordered" evidence="1">
    <location>
        <begin position="641"/>
        <end position="661"/>
    </location>
</feature>